<dbReference type="Pfam" id="PF13302">
    <property type="entry name" value="Acetyltransf_3"/>
    <property type="match status" value="1"/>
</dbReference>
<dbReference type="InterPro" id="IPR000182">
    <property type="entry name" value="GNAT_dom"/>
</dbReference>
<dbReference type="InterPro" id="IPR016181">
    <property type="entry name" value="Acyl_CoA_acyltransferase"/>
</dbReference>
<dbReference type="RefSeq" id="WP_147668239.1">
    <property type="nucleotide sequence ID" value="NZ_CP120678.1"/>
</dbReference>
<dbReference type="GO" id="GO:0005737">
    <property type="term" value="C:cytoplasm"/>
    <property type="evidence" value="ECO:0007669"/>
    <property type="project" value="TreeGrafter"/>
</dbReference>
<dbReference type="SUPFAM" id="SSF55729">
    <property type="entry name" value="Acyl-CoA N-acyltransferases (Nat)"/>
    <property type="match status" value="1"/>
</dbReference>
<reference evidence="5" key="1">
    <citation type="submission" date="2023-03" db="EMBL/GenBank/DDBJ databases">
        <title>Selenobaculum gbiensis gen. nov. sp. nov., a new bacterium isolated from the gut microbiota of IBD patient.</title>
        <authorList>
            <person name="Yeo S."/>
            <person name="Park H."/>
            <person name="Huh C.S."/>
        </authorList>
    </citation>
    <scope>NUCLEOTIDE SEQUENCE</scope>
    <source>
        <strain evidence="5">ICN-92133</strain>
    </source>
</reference>
<proteinExistence type="inferred from homology"/>
<keyword evidence="2" id="KW-0012">Acyltransferase</keyword>
<gene>
    <name evidence="5" type="ORF">P3F81_04310</name>
</gene>
<dbReference type="GO" id="GO:0008999">
    <property type="term" value="F:protein-N-terminal-alanine acetyltransferase activity"/>
    <property type="evidence" value="ECO:0007669"/>
    <property type="project" value="TreeGrafter"/>
</dbReference>
<dbReference type="PANTHER" id="PTHR43792:SF8">
    <property type="entry name" value="[RIBOSOMAL PROTEIN US5]-ALANINE N-ACETYLTRANSFERASE"/>
    <property type="match status" value="1"/>
</dbReference>
<feature type="domain" description="N-acetyltransferase" evidence="4">
    <location>
        <begin position="8"/>
        <end position="118"/>
    </location>
</feature>
<dbReference type="InterPro" id="IPR051531">
    <property type="entry name" value="N-acetyltransferase"/>
</dbReference>
<dbReference type="EMBL" id="CP120678">
    <property type="protein sequence ID" value="WIW71951.1"/>
    <property type="molecule type" value="Genomic_DNA"/>
</dbReference>
<dbReference type="Gene3D" id="3.40.630.30">
    <property type="match status" value="1"/>
</dbReference>
<evidence type="ECO:0000256" key="1">
    <source>
        <dbReference type="ARBA" id="ARBA00022679"/>
    </source>
</evidence>
<dbReference type="AlphaFoldDB" id="A0A9Y2AKP1"/>
<comment type="similarity">
    <text evidence="3">Belongs to the acetyltransferase family. RimJ subfamily.</text>
</comment>
<organism evidence="5 6">
    <name type="scientific">Selenobaculum gibii</name>
    <dbReference type="NCBI Taxonomy" id="3054208"/>
    <lineage>
        <taxon>Bacteria</taxon>
        <taxon>Bacillati</taxon>
        <taxon>Bacillota</taxon>
        <taxon>Negativicutes</taxon>
        <taxon>Selenomonadales</taxon>
        <taxon>Selenomonadaceae</taxon>
        <taxon>Selenobaculum</taxon>
    </lineage>
</organism>
<protein>
    <submittedName>
        <fullName evidence="5">GNAT family protein</fullName>
    </submittedName>
</protein>
<dbReference type="Proteomes" id="UP001243623">
    <property type="component" value="Chromosome"/>
</dbReference>
<keyword evidence="6" id="KW-1185">Reference proteome</keyword>
<evidence type="ECO:0000313" key="6">
    <source>
        <dbReference type="Proteomes" id="UP001243623"/>
    </source>
</evidence>
<evidence type="ECO:0000313" key="5">
    <source>
        <dbReference type="EMBL" id="WIW71951.1"/>
    </source>
</evidence>
<sequence>MQIETDRLLLRPITMEDAGDIFEYSKNPHVGSNAGWKSHGNIEETIEIMKMIFINQDGIFGIILKSNKKLIGIVGVMLDPKRQNHKAYMLGYSLAEPYWGQGIMTEAVMETIKYGFSQ</sequence>
<name>A0A9Y2AKP1_9FIRM</name>
<dbReference type="PANTHER" id="PTHR43792">
    <property type="entry name" value="GNAT FAMILY, PUTATIVE (AFU_ORTHOLOGUE AFUA_3G00765)-RELATED-RELATED"/>
    <property type="match status" value="1"/>
</dbReference>
<evidence type="ECO:0000256" key="3">
    <source>
        <dbReference type="ARBA" id="ARBA00038502"/>
    </source>
</evidence>
<keyword evidence="1" id="KW-0808">Transferase</keyword>
<evidence type="ECO:0000256" key="2">
    <source>
        <dbReference type="ARBA" id="ARBA00023315"/>
    </source>
</evidence>
<accession>A0A9Y2AKP1</accession>
<dbReference type="KEGG" id="sgbi:P3F81_04310"/>
<dbReference type="PROSITE" id="PS51186">
    <property type="entry name" value="GNAT"/>
    <property type="match status" value="1"/>
</dbReference>
<evidence type="ECO:0000259" key="4">
    <source>
        <dbReference type="PROSITE" id="PS51186"/>
    </source>
</evidence>